<evidence type="ECO:0000256" key="3">
    <source>
        <dbReference type="ARBA" id="ARBA00007811"/>
    </source>
</evidence>
<protein>
    <recommendedName>
        <fullName evidence="4 13">Very-long-chain (3R)-3-hydroxyacyl-CoA dehydratase</fullName>
        <ecNumber evidence="4 13">4.2.1.134</ecNumber>
    </recommendedName>
</protein>
<sequence length="222" mass="25389">MSGKFDAFLVIYNAVMTVASVLSTASVVYTLLNRGLGSLWAGAGHVQVVTHCMALLETVNALLGISRSGALTSFAQWFGKSNVLLCILYFIPELQNNPATALLFFVWSSSEIVRYYYYLLGIVMGKMVPDQLTWLRYNLFVPMYPLGMLCELRLMQLALPYLKERGLHTFKLPEPLNVDFEYSTFISYLVLVYPLVWLPMYIHMFQQRAKKMKALRQKKKSQ</sequence>
<dbReference type="GO" id="GO:0005789">
    <property type="term" value="C:endoplasmic reticulum membrane"/>
    <property type="evidence" value="ECO:0007669"/>
    <property type="project" value="UniProtKB-SubCell"/>
</dbReference>
<keyword evidence="5 13" id="KW-0444">Lipid biosynthesis</keyword>
<gene>
    <name evidence="14" type="ORF">A3770_05p38350</name>
</gene>
<keyword evidence="12 13" id="KW-0456">Lyase</keyword>
<keyword evidence="7 13" id="KW-0276">Fatty acid metabolism</keyword>
<keyword evidence="10 13" id="KW-0472">Membrane</keyword>
<dbReference type="Proteomes" id="UP000316726">
    <property type="component" value="Chromosome 5"/>
</dbReference>
<comment type="catalytic activity">
    <reaction evidence="13">
        <text>a very-long-chain (3R)-3-hydroxyacyl-CoA = a very-long-chain (2E)-enoyl-CoA + H2O</text>
        <dbReference type="Rhea" id="RHEA:45812"/>
        <dbReference type="ChEBI" id="CHEBI:15377"/>
        <dbReference type="ChEBI" id="CHEBI:83728"/>
        <dbReference type="ChEBI" id="CHEBI:85440"/>
        <dbReference type="EC" id="4.2.1.134"/>
    </reaction>
</comment>
<dbReference type="PANTHER" id="PTHR11035:SF35">
    <property type="entry name" value="VERY-LONG-CHAIN (3R)-3-HYDROXYACYL-COA DEHYDRATASE"/>
    <property type="match status" value="1"/>
</dbReference>
<evidence type="ECO:0000256" key="8">
    <source>
        <dbReference type="ARBA" id="ARBA00022989"/>
    </source>
</evidence>
<comment type="similarity">
    <text evidence="3 13">Belongs to the very long-chain fatty acids dehydratase HACD family.</text>
</comment>
<evidence type="ECO:0000256" key="4">
    <source>
        <dbReference type="ARBA" id="ARBA00013122"/>
    </source>
</evidence>
<evidence type="ECO:0000256" key="7">
    <source>
        <dbReference type="ARBA" id="ARBA00022832"/>
    </source>
</evidence>
<organism evidence="14 15">
    <name type="scientific">Chloropicon primus</name>
    <dbReference type="NCBI Taxonomy" id="1764295"/>
    <lineage>
        <taxon>Eukaryota</taxon>
        <taxon>Viridiplantae</taxon>
        <taxon>Chlorophyta</taxon>
        <taxon>Chloropicophyceae</taxon>
        <taxon>Chloropicales</taxon>
        <taxon>Chloropicaceae</taxon>
        <taxon>Chloropicon</taxon>
    </lineage>
</organism>
<keyword evidence="11 13" id="KW-0275">Fatty acid biosynthesis</keyword>
<evidence type="ECO:0000256" key="13">
    <source>
        <dbReference type="RuleBase" id="RU363109"/>
    </source>
</evidence>
<dbReference type="STRING" id="1764295.A0A5B8MLL3"/>
<keyword evidence="8 13" id="KW-1133">Transmembrane helix</keyword>
<keyword evidence="6 13" id="KW-0812">Transmembrane</keyword>
<comment type="caution">
    <text evidence="13">Lacks conserved residue(s) required for the propagation of feature annotation.</text>
</comment>
<name>A0A5B8MLL3_9CHLO</name>
<proteinExistence type="inferred from homology"/>
<evidence type="ECO:0000256" key="11">
    <source>
        <dbReference type="ARBA" id="ARBA00023160"/>
    </source>
</evidence>
<evidence type="ECO:0000256" key="9">
    <source>
        <dbReference type="ARBA" id="ARBA00023098"/>
    </source>
</evidence>
<evidence type="ECO:0000313" key="15">
    <source>
        <dbReference type="Proteomes" id="UP000316726"/>
    </source>
</evidence>
<dbReference type="OrthoDB" id="46988at2759"/>
<dbReference type="GO" id="GO:0042761">
    <property type="term" value="P:very long-chain fatty acid biosynthetic process"/>
    <property type="evidence" value="ECO:0007669"/>
    <property type="project" value="TreeGrafter"/>
</dbReference>
<evidence type="ECO:0000256" key="10">
    <source>
        <dbReference type="ARBA" id="ARBA00023136"/>
    </source>
</evidence>
<dbReference type="EC" id="4.2.1.134" evidence="4 13"/>
<feature type="transmembrane region" description="Helical" evidence="13">
    <location>
        <begin position="98"/>
        <end position="118"/>
    </location>
</feature>
<feature type="transmembrane region" description="Helical" evidence="13">
    <location>
        <begin position="74"/>
        <end position="92"/>
    </location>
</feature>
<dbReference type="Pfam" id="PF04387">
    <property type="entry name" value="PTPLA"/>
    <property type="match status" value="1"/>
</dbReference>
<dbReference type="PANTHER" id="PTHR11035">
    <property type="entry name" value="VERY-LONG-CHAIN (3R)-3-HYDROXYACYL-COA DEHYDRATASE"/>
    <property type="match status" value="1"/>
</dbReference>
<dbReference type="AlphaFoldDB" id="A0A5B8MLL3"/>
<dbReference type="InterPro" id="IPR007482">
    <property type="entry name" value="Tyr_Pase-like_PTPLA"/>
</dbReference>
<keyword evidence="9 13" id="KW-0443">Lipid metabolism</keyword>
<evidence type="ECO:0000256" key="6">
    <source>
        <dbReference type="ARBA" id="ARBA00022692"/>
    </source>
</evidence>
<accession>A0A5B8MLL3</accession>
<evidence type="ECO:0000313" key="14">
    <source>
        <dbReference type="EMBL" id="QDZ21317.1"/>
    </source>
</evidence>
<feature type="transmembrane region" description="Helical" evidence="13">
    <location>
        <begin position="7"/>
        <end position="32"/>
    </location>
</feature>
<dbReference type="EMBL" id="CP031038">
    <property type="protein sequence ID" value="QDZ21317.1"/>
    <property type="molecule type" value="Genomic_DNA"/>
</dbReference>
<evidence type="ECO:0000256" key="2">
    <source>
        <dbReference type="ARBA" id="ARBA00005194"/>
    </source>
</evidence>
<dbReference type="GO" id="GO:0030497">
    <property type="term" value="P:fatty acid elongation"/>
    <property type="evidence" value="ECO:0007669"/>
    <property type="project" value="TreeGrafter"/>
</dbReference>
<comment type="function">
    <text evidence="13">Catalyzes the third of the four reactions of the long-chain fatty acids elongation cycle. This endoplasmic reticulum-bound enzymatic process, allows the addition of two carbons to the chain of long- and very long-chain fatty acids/VLCFAs per cycle. This enzyme catalyzes the dehydration of the 3-hydroxyacyl-CoA intermediate into trans-2,3-enoyl-CoA, within each cycle of fatty acid elongation. Thereby, it participates to the production of VLCFAs of different chain lengths that are involved in multiple biological processes as precursors of membrane lipids and lipid mediators.</text>
</comment>
<keyword evidence="13" id="KW-0256">Endoplasmic reticulum</keyword>
<evidence type="ECO:0000256" key="1">
    <source>
        <dbReference type="ARBA" id="ARBA00004141"/>
    </source>
</evidence>
<reference evidence="14 15" key="1">
    <citation type="submission" date="2018-07" db="EMBL/GenBank/DDBJ databases">
        <title>The complete nuclear genome of the prasinophyte Chloropicon primus (CCMP1205).</title>
        <authorList>
            <person name="Pombert J.-F."/>
            <person name="Otis C."/>
            <person name="Turmel M."/>
            <person name="Lemieux C."/>
        </authorList>
    </citation>
    <scope>NUCLEOTIDE SEQUENCE [LARGE SCALE GENOMIC DNA]</scope>
    <source>
        <strain evidence="14 15">CCMP1205</strain>
    </source>
</reference>
<dbReference type="GO" id="GO:0102158">
    <property type="term" value="F:very-long-chain (3R)-3-hydroxyacyl-CoA dehydratase activity"/>
    <property type="evidence" value="ECO:0007669"/>
    <property type="project" value="UniProtKB-EC"/>
</dbReference>
<comment type="pathway">
    <text evidence="2 13">Lipid metabolism; fatty acid biosynthesis.</text>
</comment>
<feature type="transmembrane region" description="Helical" evidence="13">
    <location>
        <begin position="182"/>
        <end position="202"/>
    </location>
</feature>
<evidence type="ECO:0000256" key="12">
    <source>
        <dbReference type="ARBA" id="ARBA00023239"/>
    </source>
</evidence>
<dbReference type="UniPathway" id="UPA00094"/>
<evidence type="ECO:0000256" key="5">
    <source>
        <dbReference type="ARBA" id="ARBA00022516"/>
    </source>
</evidence>
<keyword evidence="15" id="KW-1185">Reference proteome</keyword>
<dbReference type="GO" id="GO:0030148">
    <property type="term" value="P:sphingolipid biosynthetic process"/>
    <property type="evidence" value="ECO:0007669"/>
    <property type="project" value="TreeGrafter"/>
</dbReference>
<comment type="subcellular location">
    <subcellularLocation>
        <location evidence="13">Endoplasmic reticulum membrane</location>
        <topology evidence="13">Multi-pass membrane protein</topology>
    </subcellularLocation>
    <subcellularLocation>
        <location evidence="1">Membrane</location>
        <topology evidence="1">Multi-pass membrane protein</topology>
    </subcellularLocation>
</comment>